<organism evidence="2 3">
    <name type="scientific">Lithohypha guttulata</name>
    <dbReference type="NCBI Taxonomy" id="1690604"/>
    <lineage>
        <taxon>Eukaryota</taxon>
        <taxon>Fungi</taxon>
        <taxon>Dikarya</taxon>
        <taxon>Ascomycota</taxon>
        <taxon>Pezizomycotina</taxon>
        <taxon>Eurotiomycetes</taxon>
        <taxon>Chaetothyriomycetidae</taxon>
        <taxon>Chaetothyriales</taxon>
        <taxon>Trichomeriaceae</taxon>
        <taxon>Lithohypha</taxon>
    </lineage>
</organism>
<dbReference type="PANTHER" id="PTHR33840:SF1">
    <property type="entry name" value="TLE1 PHOSPHOLIPASE DOMAIN-CONTAINING PROTEIN"/>
    <property type="match status" value="1"/>
</dbReference>
<reference evidence="2 3" key="1">
    <citation type="submission" date="2023-08" db="EMBL/GenBank/DDBJ databases">
        <title>Black Yeasts Isolated from many extreme environments.</title>
        <authorList>
            <person name="Coleine C."/>
            <person name="Stajich J.E."/>
            <person name="Selbmann L."/>
        </authorList>
    </citation>
    <scope>NUCLEOTIDE SEQUENCE [LARGE SCALE GENOMIC DNA]</scope>
    <source>
        <strain evidence="2 3">CCFEE 5885</strain>
    </source>
</reference>
<dbReference type="Pfam" id="PF09994">
    <property type="entry name" value="T6SS_Tle1-like_cat"/>
    <property type="match status" value="1"/>
</dbReference>
<dbReference type="SUPFAM" id="SSF53474">
    <property type="entry name" value="alpha/beta-Hydrolases"/>
    <property type="match status" value="1"/>
</dbReference>
<dbReference type="InterPro" id="IPR029058">
    <property type="entry name" value="AB_hydrolase_fold"/>
</dbReference>
<gene>
    <name evidence="2" type="ORF">LTR24_009378</name>
</gene>
<feature type="domain" description="T6SS Phospholipase effector Tle1-like catalytic" evidence="1">
    <location>
        <begin position="35"/>
        <end position="293"/>
    </location>
</feature>
<dbReference type="PANTHER" id="PTHR33840">
    <property type="match status" value="1"/>
</dbReference>
<sequence length="467" mass="51785">MGANYTRSLTTARRLQSLQRQMGPSGTSPSGTTPKRLIVLCDGTWQNSVSGERFSYPTNVTRFSRALSQFGVNEDKQKVPQIIYYQPGVGTRGLTDKFTGGVYGAGLSANVRAAYGFLAHNYNPGDQIYFFGYSRGAYTARAIAGLITSMGLLTKRGMDQFGDVYQEYYRNKKDRNGEKEPNVTKLQRIANGELHHNAEHSVEIIGVWDTVGFHGAGLGGEEFEFYNTKLSKYVKDGFHAISLDETREAFLPTLWDSNNKNAKQVWFCGTHGIGGGDKDSGLADIALGWMIAECHKTGKLSFVDVDEHKTTPTKWYLLDPSTHPPQATTNQWKTFQYPPQATASTSGRGGLFSGVSSLFNKAQDLVWTVSNLILPSKSGVRTPNAQSLQPDETNERVHQSITNRCLNAWPCGPIEGRDSTNGTHWKVRHKEAVLAETFPNDTELMFKAKIRPVNRSLPDHPALEHHD</sequence>
<proteinExistence type="predicted"/>
<dbReference type="InterPro" id="IPR018712">
    <property type="entry name" value="Tle1-like_cat"/>
</dbReference>
<comment type="caution">
    <text evidence="2">The sequence shown here is derived from an EMBL/GenBank/DDBJ whole genome shotgun (WGS) entry which is preliminary data.</text>
</comment>
<evidence type="ECO:0000313" key="2">
    <source>
        <dbReference type="EMBL" id="KAK5077714.1"/>
    </source>
</evidence>
<accession>A0ABR0JXC8</accession>
<evidence type="ECO:0000259" key="1">
    <source>
        <dbReference type="Pfam" id="PF09994"/>
    </source>
</evidence>
<evidence type="ECO:0000313" key="3">
    <source>
        <dbReference type="Proteomes" id="UP001345013"/>
    </source>
</evidence>
<protein>
    <recommendedName>
        <fullName evidence="1">T6SS Phospholipase effector Tle1-like catalytic domain-containing protein</fullName>
    </recommendedName>
</protein>
<name>A0ABR0JXC8_9EURO</name>
<keyword evidence="3" id="KW-1185">Reference proteome</keyword>
<dbReference type="Proteomes" id="UP001345013">
    <property type="component" value="Unassembled WGS sequence"/>
</dbReference>
<dbReference type="EMBL" id="JAVRRG010000203">
    <property type="protein sequence ID" value="KAK5077714.1"/>
    <property type="molecule type" value="Genomic_DNA"/>
</dbReference>